<dbReference type="InterPro" id="IPR051681">
    <property type="entry name" value="Ser/Thr_Kinases-Pseudokinases"/>
</dbReference>
<dbReference type="InterPro" id="IPR000719">
    <property type="entry name" value="Prot_kinase_dom"/>
</dbReference>
<evidence type="ECO:0000313" key="2">
    <source>
        <dbReference type="EMBL" id="GBB91952.1"/>
    </source>
</evidence>
<gene>
    <name evidence="2" type="ORF">RclHR1_19420002</name>
</gene>
<dbReference type="PANTHER" id="PTHR44329:SF6">
    <property type="entry name" value="RECEPTOR-INTERACTING SERINE_THREONINE-PROTEIN KINASE 1"/>
    <property type="match status" value="1"/>
</dbReference>
<protein>
    <recommendedName>
        <fullName evidence="1">Protein kinase domain-containing protein</fullName>
    </recommendedName>
</protein>
<dbReference type="InterPro" id="IPR001245">
    <property type="entry name" value="Ser-Thr/Tyr_kinase_cat_dom"/>
</dbReference>
<name>A0A2Z6QTV8_9GLOM</name>
<proteinExistence type="predicted"/>
<dbReference type="InterPro" id="IPR011009">
    <property type="entry name" value="Kinase-like_dom_sf"/>
</dbReference>
<organism evidence="2 3">
    <name type="scientific">Rhizophagus clarus</name>
    <dbReference type="NCBI Taxonomy" id="94130"/>
    <lineage>
        <taxon>Eukaryota</taxon>
        <taxon>Fungi</taxon>
        <taxon>Fungi incertae sedis</taxon>
        <taxon>Mucoromycota</taxon>
        <taxon>Glomeromycotina</taxon>
        <taxon>Glomeromycetes</taxon>
        <taxon>Glomerales</taxon>
        <taxon>Glomeraceae</taxon>
        <taxon>Rhizophagus</taxon>
    </lineage>
</organism>
<dbReference type="Gene3D" id="1.25.40.10">
    <property type="entry name" value="Tetratricopeptide repeat domain"/>
    <property type="match status" value="1"/>
</dbReference>
<dbReference type="GO" id="GO:0004674">
    <property type="term" value="F:protein serine/threonine kinase activity"/>
    <property type="evidence" value="ECO:0007669"/>
    <property type="project" value="TreeGrafter"/>
</dbReference>
<dbReference type="SUPFAM" id="SSF56112">
    <property type="entry name" value="Protein kinase-like (PK-like)"/>
    <property type="match status" value="1"/>
</dbReference>
<dbReference type="Pfam" id="PF08238">
    <property type="entry name" value="Sel1"/>
    <property type="match status" value="5"/>
</dbReference>
<dbReference type="InterPro" id="IPR011990">
    <property type="entry name" value="TPR-like_helical_dom_sf"/>
</dbReference>
<evidence type="ECO:0000313" key="3">
    <source>
        <dbReference type="Proteomes" id="UP000247702"/>
    </source>
</evidence>
<dbReference type="Gene3D" id="1.10.510.10">
    <property type="entry name" value="Transferase(Phosphotransferase) domain 1"/>
    <property type="match status" value="1"/>
</dbReference>
<dbReference type="InterPro" id="IPR006597">
    <property type="entry name" value="Sel1-like"/>
</dbReference>
<dbReference type="Pfam" id="PF07714">
    <property type="entry name" value="PK_Tyr_Ser-Thr"/>
    <property type="match status" value="1"/>
</dbReference>
<evidence type="ECO:0000259" key="1">
    <source>
        <dbReference type="PROSITE" id="PS50011"/>
    </source>
</evidence>
<dbReference type="PRINTS" id="PR00109">
    <property type="entry name" value="TYRKINASE"/>
</dbReference>
<dbReference type="Proteomes" id="UP000247702">
    <property type="component" value="Unassembled WGS sequence"/>
</dbReference>
<dbReference type="EMBL" id="BEXD01001049">
    <property type="protein sequence ID" value="GBB91952.1"/>
    <property type="molecule type" value="Genomic_DNA"/>
</dbReference>
<reference evidence="2 3" key="1">
    <citation type="submission" date="2017-11" db="EMBL/GenBank/DDBJ databases">
        <title>The genome of Rhizophagus clarus HR1 reveals common genetic basis of auxotrophy among arbuscular mycorrhizal fungi.</title>
        <authorList>
            <person name="Kobayashi Y."/>
        </authorList>
    </citation>
    <scope>NUCLEOTIDE SEQUENCE [LARGE SCALE GENOMIC DNA]</scope>
    <source>
        <strain evidence="2 3">HR1</strain>
    </source>
</reference>
<dbReference type="SUPFAM" id="SSF81901">
    <property type="entry name" value="HCP-like"/>
    <property type="match status" value="1"/>
</dbReference>
<dbReference type="SMART" id="SM00671">
    <property type="entry name" value="SEL1"/>
    <property type="match status" value="5"/>
</dbReference>
<dbReference type="AlphaFoldDB" id="A0A2Z6QTV8"/>
<feature type="domain" description="Protein kinase" evidence="1">
    <location>
        <begin position="34"/>
        <end position="319"/>
    </location>
</feature>
<sequence length="598" mass="69541">MSGNYGTKNTNEWINWFEEAIIKEHLKLYDYKQFNNFQQIGVGSVGKVYRVSWENLENHLAIKSFFSLNNITVKEILHELKTQREVDFHNNIIRYHGIIKFDSENNYNNINYMLVMEYADGGSLRDYLKNNFNKLTWDDKYRMAYQLACAVLCLHNEGIVHRGLHPGNILIHQDTVKLADLGLSKRIEASSNFQYKLFDPYVDPKTFSKQRDNNNKSTQMCSLNEKSDIYSIGVLLWEISSGKPPFYPNEGEQYDVCLALEICQGLREVVVPNTPKEYVKIYSKCWDGEPDNRPTIYQVVDWLKAITTITDITEITQFLSNQKFNNNSESQEELSKFIQNFDKISIKEIDPIAVSNEQKKLSFEKGLDIIVDEMNDLIFKLSNKGTEAELEKKLVIEYFNDYNMNLKEFYNLLFNNQNNLNSIFLLGYFNYFGIATSENNEKAFNSFIDASEKNHILAQYFVGECYEDGYGTIKNEKLAFEYFEKVANKNLAHGQLRIGYFYEKGIGIKKNIKKAFYWYEKAANNGNIVAIYNLGICYKSGIGIKIDYNKAFELFKRSAEGGYSRGITMLGYCYENGIGTEIDKQKAFELYQKNLNKW</sequence>
<keyword evidence="3" id="KW-1185">Reference proteome</keyword>
<dbReference type="PROSITE" id="PS50011">
    <property type="entry name" value="PROTEIN_KINASE_DOM"/>
    <property type="match status" value="1"/>
</dbReference>
<accession>A0A2Z6QTV8</accession>
<dbReference type="PANTHER" id="PTHR44329">
    <property type="entry name" value="SERINE/THREONINE-PROTEIN KINASE TNNI3K-RELATED"/>
    <property type="match status" value="1"/>
</dbReference>
<comment type="caution">
    <text evidence="2">The sequence shown here is derived from an EMBL/GenBank/DDBJ whole genome shotgun (WGS) entry which is preliminary data.</text>
</comment>
<dbReference type="GO" id="GO:0005524">
    <property type="term" value="F:ATP binding"/>
    <property type="evidence" value="ECO:0007669"/>
    <property type="project" value="InterPro"/>
</dbReference>